<evidence type="ECO:0000313" key="5">
    <source>
        <dbReference type="Proteomes" id="UP000785679"/>
    </source>
</evidence>
<dbReference type="GO" id="GO:0006355">
    <property type="term" value="P:regulation of DNA-templated transcription"/>
    <property type="evidence" value="ECO:0007669"/>
    <property type="project" value="TreeGrafter"/>
</dbReference>
<evidence type="ECO:0000313" key="4">
    <source>
        <dbReference type="EMBL" id="TNV80957.1"/>
    </source>
</evidence>
<dbReference type="PANTHER" id="PTHR22880">
    <property type="entry name" value="FALZ-RELATED BROMODOMAIN-CONTAINING PROTEINS"/>
    <property type="match status" value="1"/>
</dbReference>
<keyword evidence="1 2" id="KW-0103">Bromodomain</keyword>
<name>A0A8J8T3H4_HALGN</name>
<feature type="domain" description="Bromo" evidence="3">
    <location>
        <begin position="17"/>
        <end position="89"/>
    </location>
</feature>
<protein>
    <recommendedName>
        <fullName evidence="3">Bromo domain-containing protein</fullName>
    </recommendedName>
</protein>
<gene>
    <name evidence="4" type="ORF">FGO68_gene4364</name>
</gene>
<dbReference type="GO" id="GO:0006338">
    <property type="term" value="P:chromatin remodeling"/>
    <property type="evidence" value="ECO:0007669"/>
    <property type="project" value="TreeGrafter"/>
</dbReference>
<dbReference type="Pfam" id="PF00439">
    <property type="entry name" value="Bromodomain"/>
    <property type="match status" value="1"/>
</dbReference>
<dbReference type="GO" id="GO:0005634">
    <property type="term" value="C:nucleus"/>
    <property type="evidence" value="ECO:0007669"/>
    <property type="project" value="TreeGrafter"/>
</dbReference>
<dbReference type="Gene3D" id="1.20.920.10">
    <property type="entry name" value="Bromodomain-like"/>
    <property type="match status" value="1"/>
</dbReference>
<dbReference type="InterPro" id="IPR001487">
    <property type="entry name" value="Bromodomain"/>
</dbReference>
<dbReference type="GO" id="GO:0000785">
    <property type="term" value="C:chromatin"/>
    <property type="evidence" value="ECO:0007669"/>
    <property type="project" value="TreeGrafter"/>
</dbReference>
<proteinExistence type="predicted"/>
<evidence type="ECO:0000256" key="1">
    <source>
        <dbReference type="ARBA" id="ARBA00023117"/>
    </source>
</evidence>
<sequence length="116" mass="13412">MGIHWTDTAIRILQALKSDKDASVFLKPVDTVRYKIPHYLQVVSNPMDLGTISDKLAHHQYDSPQEYLDDVELVFANCILFNGHDNPYSKKAVALRAKFERLQDQMMFGFWLPETN</sequence>
<evidence type="ECO:0000256" key="2">
    <source>
        <dbReference type="PROSITE-ProRule" id="PRU00035"/>
    </source>
</evidence>
<dbReference type="SUPFAM" id="SSF47370">
    <property type="entry name" value="Bromodomain"/>
    <property type="match status" value="1"/>
</dbReference>
<dbReference type="EMBL" id="RRYP01006794">
    <property type="protein sequence ID" value="TNV80957.1"/>
    <property type="molecule type" value="Genomic_DNA"/>
</dbReference>
<comment type="caution">
    <text evidence="4">The sequence shown here is derived from an EMBL/GenBank/DDBJ whole genome shotgun (WGS) entry which is preliminary data.</text>
</comment>
<dbReference type="OrthoDB" id="310978at2759"/>
<dbReference type="InterPro" id="IPR050935">
    <property type="entry name" value="Bromo_chromatin_reader"/>
</dbReference>
<keyword evidence="5" id="KW-1185">Reference proteome</keyword>
<dbReference type="PANTHER" id="PTHR22880:SF225">
    <property type="entry name" value="BROMODOMAIN-CONTAINING PROTEIN BET-1-RELATED"/>
    <property type="match status" value="1"/>
</dbReference>
<reference evidence="4" key="1">
    <citation type="submission" date="2019-06" db="EMBL/GenBank/DDBJ databases">
        <authorList>
            <person name="Zheng W."/>
        </authorList>
    </citation>
    <scope>NUCLEOTIDE SEQUENCE</scope>
    <source>
        <strain evidence="4">QDHG01</strain>
    </source>
</reference>
<dbReference type="PROSITE" id="PS50014">
    <property type="entry name" value="BROMODOMAIN_2"/>
    <property type="match status" value="1"/>
</dbReference>
<evidence type="ECO:0000259" key="3">
    <source>
        <dbReference type="PROSITE" id="PS50014"/>
    </source>
</evidence>
<dbReference type="SMART" id="SM00297">
    <property type="entry name" value="BROMO"/>
    <property type="match status" value="1"/>
</dbReference>
<dbReference type="Proteomes" id="UP000785679">
    <property type="component" value="Unassembled WGS sequence"/>
</dbReference>
<organism evidence="4 5">
    <name type="scientific">Halteria grandinella</name>
    <dbReference type="NCBI Taxonomy" id="5974"/>
    <lineage>
        <taxon>Eukaryota</taxon>
        <taxon>Sar</taxon>
        <taxon>Alveolata</taxon>
        <taxon>Ciliophora</taxon>
        <taxon>Intramacronucleata</taxon>
        <taxon>Spirotrichea</taxon>
        <taxon>Stichotrichia</taxon>
        <taxon>Sporadotrichida</taxon>
        <taxon>Halteriidae</taxon>
        <taxon>Halteria</taxon>
    </lineage>
</organism>
<dbReference type="PRINTS" id="PR00503">
    <property type="entry name" value="BROMODOMAIN"/>
</dbReference>
<accession>A0A8J8T3H4</accession>
<dbReference type="AlphaFoldDB" id="A0A8J8T3H4"/>
<dbReference type="InterPro" id="IPR036427">
    <property type="entry name" value="Bromodomain-like_sf"/>
</dbReference>